<dbReference type="Pfam" id="PF01812">
    <property type="entry name" value="5-FTHF_cyc-lig"/>
    <property type="match status" value="1"/>
</dbReference>
<dbReference type="PANTHER" id="PTHR23407">
    <property type="entry name" value="ATPASE INHIBITOR/5-FORMYLTETRAHYDROFOLATE CYCLO-LIGASE"/>
    <property type="match status" value="1"/>
</dbReference>
<dbReference type="GO" id="GO:0009396">
    <property type="term" value="P:folic acid-containing compound biosynthetic process"/>
    <property type="evidence" value="ECO:0007669"/>
    <property type="project" value="TreeGrafter"/>
</dbReference>
<name>A0A506UAT5_9HYPH</name>
<dbReference type="NCBIfam" id="TIGR02727">
    <property type="entry name" value="MTHFS_bact"/>
    <property type="match status" value="1"/>
</dbReference>
<keyword evidence="7" id="KW-1185">Reference proteome</keyword>
<dbReference type="Gene3D" id="3.40.50.10420">
    <property type="entry name" value="NagB/RpiA/CoA transferase-like"/>
    <property type="match status" value="1"/>
</dbReference>
<evidence type="ECO:0000256" key="3">
    <source>
        <dbReference type="ARBA" id="ARBA00022840"/>
    </source>
</evidence>
<dbReference type="InterPro" id="IPR002698">
    <property type="entry name" value="FTHF_cligase"/>
</dbReference>
<dbReference type="InterPro" id="IPR037171">
    <property type="entry name" value="NagB/RpiA_transferase-like"/>
</dbReference>
<evidence type="ECO:0000313" key="7">
    <source>
        <dbReference type="Proteomes" id="UP000318801"/>
    </source>
</evidence>
<comment type="catalytic activity">
    <reaction evidence="5">
        <text>(6S)-5-formyl-5,6,7,8-tetrahydrofolate + ATP = (6R)-5,10-methenyltetrahydrofolate + ADP + phosphate</text>
        <dbReference type="Rhea" id="RHEA:10488"/>
        <dbReference type="ChEBI" id="CHEBI:30616"/>
        <dbReference type="ChEBI" id="CHEBI:43474"/>
        <dbReference type="ChEBI" id="CHEBI:57455"/>
        <dbReference type="ChEBI" id="CHEBI:57457"/>
        <dbReference type="ChEBI" id="CHEBI:456216"/>
        <dbReference type="EC" id="6.3.3.2"/>
    </reaction>
</comment>
<organism evidence="6 7">
    <name type="scientific">Martelella alba</name>
    <dbReference type="NCBI Taxonomy" id="2590451"/>
    <lineage>
        <taxon>Bacteria</taxon>
        <taxon>Pseudomonadati</taxon>
        <taxon>Pseudomonadota</taxon>
        <taxon>Alphaproteobacteria</taxon>
        <taxon>Hyphomicrobiales</taxon>
        <taxon>Aurantimonadaceae</taxon>
        <taxon>Martelella</taxon>
    </lineage>
</organism>
<evidence type="ECO:0000256" key="2">
    <source>
        <dbReference type="ARBA" id="ARBA00022741"/>
    </source>
</evidence>
<evidence type="ECO:0000256" key="5">
    <source>
        <dbReference type="RuleBase" id="RU361279"/>
    </source>
</evidence>
<dbReference type="EMBL" id="VHLG01000007">
    <property type="protein sequence ID" value="TPW30174.1"/>
    <property type="molecule type" value="Genomic_DNA"/>
</dbReference>
<feature type="binding site" evidence="4">
    <location>
        <position position="50"/>
    </location>
    <ligand>
        <name>substrate</name>
    </ligand>
</feature>
<dbReference type="PANTHER" id="PTHR23407:SF1">
    <property type="entry name" value="5-FORMYLTETRAHYDROFOLATE CYCLO-LIGASE"/>
    <property type="match status" value="1"/>
</dbReference>
<evidence type="ECO:0000313" key="6">
    <source>
        <dbReference type="EMBL" id="TPW30174.1"/>
    </source>
</evidence>
<dbReference type="GO" id="GO:0030272">
    <property type="term" value="F:5-formyltetrahydrofolate cyclo-ligase activity"/>
    <property type="evidence" value="ECO:0007669"/>
    <property type="project" value="UniProtKB-EC"/>
</dbReference>
<proteinExistence type="inferred from homology"/>
<dbReference type="AlphaFoldDB" id="A0A506UAT5"/>
<reference evidence="6 7" key="1">
    <citation type="submission" date="2019-06" db="EMBL/GenBank/DDBJ databases">
        <authorList>
            <person name="Li M."/>
        </authorList>
    </citation>
    <scope>NUCLEOTIDE SEQUENCE [LARGE SCALE GENOMIC DNA]</scope>
    <source>
        <strain evidence="6 7">BGMRC2036</strain>
    </source>
</reference>
<dbReference type="PIRSF" id="PIRSF006806">
    <property type="entry name" value="FTHF_cligase"/>
    <property type="match status" value="1"/>
</dbReference>
<evidence type="ECO:0000256" key="4">
    <source>
        <dbReference type="PIRSR" id="PIRSR006806-1"/>
    </source>
</evidence>
<keyword evidence="2 4" id="KW-0547">Nucleotide-binding</keyword>
<comment type="cofactor">
    <cofactor evidence="5">
        <name>Mg(2+)</name>
        <dbReference type="ChEBI" id="CHEBI:18420"/>
    </cofactor>
</comment>
<protein>
    <recommendedName>
        <fullName evidence="5">5-formyltetrahydrofolate cyclo-ligase</fullName>
        <ecNumber evidence="5">6.3.3.2</ecNumber>
    </recommendedName>
</protein>
<dbReference type="SUPFAM" id="SSF100950">
    <property type="entry name" value="NagB/RpiA/CoA transferase-like"/>
    <property type="match status" value="1"/>
</dbReference>
<keyword evidence="3 4" id="KW-0067">ATP-binding</keyword>
<dbReference type="GO" id="GO:0005524">
    <property type="term" value="F:ATP binding"/>
    <property type="evidence" value="ECO:0007669"/>
    <property type="project" value="UniProtKB-KW"/>
</dbReference>
<comment type="similarity">
    <text evidence="1 5">Belongs to the 5-formyltetrahydrofolate cyclo-ligase family.</text>
</comment>
<feature type="binding site" evidence="4">
    <location>
        <begin position="124"/>
        <end position="132"/>
    </location>
    <ligand>
        <name>ATP</name>
        <dbReference type="ChEBI" id="CHEBI:30616"/>
    </ligand>
</feature>
<dbReference type="OrthoDB" id="9801938at2"/>
<keyword evidence="6" id="KW-0436">Ligase</keyword>
<accession>A0A506UAT5</accession>
<dbReference type="InterPro" id="IPR024185">
    <property type="entry name" value="FTHF_cligase-like_sf"/>
</dbReference>
<keyword evidence="5" id="KW-0460">Magnesium</keyword>
<dbReference type="EC" id="6.3.3.2" evidence="5"/>
<gene>
    <name evidence="6" type="ORF">FJU08_12335</name>
</gene>
<dbReference type="Proteomes" id="UP000318801">
    <property type="component" value="Unassembled WGS sequence"/>
</dbReference>
<sequence>MRKDCLARRDSLSPEERAQKSLAIAASGTAALAGDVAGRIVAGYFPIRSEVDVRPLLETLEDVGAKIALPVVLDRETIIFRHHRTGNMLVAGGFGTMAPGGDAETVDPDILLMPLAGFDLSGNRIGYGAGHYDRAIARLIAANHRPMMIGIAFDLQEVPFVAAEAHDVPLDAVLTESGFRRCGA</sequence>
<dbReference type="GO" id="GO:0046872">
    <property type="term" value="F:metal ion binding"/>
    <property type="evidence" value="ECO:0007669"/>
    <property type="project" value="UniProtKB-KW"/>
</dbReference>
<evidence type="ECO:0000256" key="1">
    <source>
        <dbReference type="ARBA" id="ARBA00010638"/>
    </source>
</evidence>
<comment type="caution">
    <text evidence="6">The sequence shown here is derived from an EMBL/GenBank/DDBJ whole genome shotgun (WGS) entry which is preliminary data.</text>
</comment>
<dbReference type="GO" id="GO:0035999">
    <property type="term" value="P:tetrahydrofolate interconversion"/>
    <property type="evidence" value="ECO:0007669"/>
    <property type="project" value="TreeGrafter"/>
</dbReference>
<keyword evidence="5" id="KW-0479">Metal-binding</keyword>